<feature type="compositionally biased region" description="Basic and acidic residues" evidence="7">
    <location>
        <begin position="61"/>
        <end position="71"/>
    </location>
</feature>
<sequence>MSNYDQYRGRRGGHSGNSDRNYERERSNHYPDYSRNRDNSSNRDSNRRNEDRGNEFGRGYDSSRKRFHDDGPSTSGTYRGNFSKRGRGGRGGRGSGNKKDPRPEFPSEIDSRPKNFTEKVASYNQGDESVTLVTNYFEFNLRKFRSKIIVTMCFVDFNPMVANKWEKSYLIAQHKARLGTYVYDNSASIYLAQPLEKGDRISLESRGRNNQTYSIILTAKNNISPTDSMFLTVINLIIRQAMIACNFDLIGRNYFDPSTASNMEQYRLQIWDGFKTSVRQHEEKLLMCCDLAHKVIRNENIYTMIQDVINDTRRRGDYQKTVKQKLLGMVVLTNYNNKTYKVSDIDFEKNPLSTFTMKGRSKSYIDYYKEFYKITIRDPKQPLLVHKPKAKERRGGAKDIIYLVPELCQATGLDESVRKNFQLMRDMANKTRKTPRERAELLQNFVKKLQTNEKSLQVFRENNCSLNTDLEEVPARRMEQNNIIFGEGQNINLNEQSDLRDLVDWTKCLHDKNLFEPKSINDWVIIFSDSINRDQSISSFAKRFINTGKNLGMIFNNRHREVKLRSERLYDFIESLKENLINAKKNETSFIMIILTKMQARIYSDIKRTVLCSQDLQPIPIQVVLNTTITKPNIESVTQKIAIQVNCKLGGIPWFVNIPMKSVMIIGFDLSKDSKEKKHSFGAFVAHSIEKNKASDACSGDFFSIVDRHENGQDVSQRFSINIMVAVNTFIEKYGKPPRKIIIYRNGVGDGDIERVIQHEVNDTKEKLLKTYKNYDMKLEFGFIIINKKINTRFFRKPRNSREDYNNPLPGTVVDQVVTLPYRYDFYLISQSVNQGTVSPTSYNVIEDSLELNPSIIQKLTYRLCHMYYNWSGTTKVPSVVQYAKKLAFLSAQYLHNIPLNENIKSDQYLYFL</sequence>
<dbReference type="GO" id="GO:0035194">
    <property type="term" value="P:regulatory ncRNA-mediated post-transcriptional gene silencing"/>
    <property type="evidence" value="ECO:0007669"/>
    <property type="project" value="UniProtKB-ARBA"/>
</dbReference>
<dbReference type="CDD" id="cd02845">
    <property type="entry name" value="PAZ_piwi_like"/>
    <property type="match status" value="1"/>
</dbReference>
<dbReference type="InterPro" id="IPR003100">
    <property type="entry name" value="PAZ_dom"/>
</dbReference>
<name>A0A9J6CA04_POLVA</name>
<feature type="compositionally biased region" description="Basic and acidic residues" evidence="7">
    <location>
        <begin position="20"/>
        <end position="55"/>
    </location>
</feature>
<evidence type="ECO:0000259" key="8">
    <source>
        <dbReference type="PROSITE" id="PS50821"/>
    </source>
</evidence>
<comment type="similarity">
    <text evidence="6">Belongs to the argonaute family. Piwi subfamily.</text>
</comment>
<organism evidence="10 11">
    <name type="scientific">Polypedilum vanderplanki</name>
    <name type="common">Sleeping chironomid midge</name>
    <dbReference type="NCBI Taxonomy" id="319348"/>
    <lineage>
        <taxon>Eukaryota</taxon>
        <taxon>Metazoa</taxon>
        <taxon>Ecdysozoa</taxon>
        <taxon>Arthropoda</taxon>
        <taxon>Hexapoda</taxon>
        <taxon>Insecta</taxon>
        <taxon>Pterygota</taxon>
        <taxon>Neoptera</taxon>
        <taxon>Endopterygota</taxon>
        <taxon>Diptera</taxon>
        <taxon>Nematocera</taxon>
        <taxon>Chironomoidea</taxon>
        <taxon>Chironomidae</taxon>
        <taxon>Chironominae</taxon>
        <taxon>Polypedilum</taxon>
        <taxon>Polypedilum</taxon>
    </lineage>
</organism>
<dbReference type="Pfam" id="PF02170">
    <property type="entry name" value="PAZ"/>
    <property type="match status" value="1"/>
</dbReference>
<keyword evidence="2" id="KW-0217">Developmental protein</keyword>
<dbReference type="GO" id="GO:0004521">
    <property type="term" value="F:RNA endonuclease activity"/>
    <property type="evidence" value="ECO:0007669"/>
    <property type="project" value="UniProtKB-ARBA"/>
</dbReference>
<comment type="caution">
    <text evidence="10">The sequence shown here is derived from an EMBL/GenBank/DDBJ whole genome shotgun (WGS) entry which is preliminary data.</text>
</comment>
<keyword evidence="3" id="KW-0963">Cytoplasm</keyword>
<dbReference type="InterPro" id="IPR036397">
    <property type="entry name" value="RNaseH_sf"/>
</dbReference>
<dbReference type="EMBL" id="JADBJN010000002">
    <property type="protein sequence ID" value="KAG5678595.1"/>
    <property type="molecule type" value="Genomic_DNA"/>
</dbReference>
<keyword evidence="11" id="KW-1185">Reference proteome</keyword>
<evidence type="ECO:0000259" key="9">
    <source>
        <dbReference type="PROSITE" id="PS50822"/>
    </source>
</evidence>
<dbReference type="Gene3D" id="3.30.420.10">
    <property type="entry name" value="Ribonuclease H-like superfamily/Ribonuclease H"/>
    <property type="match status" value="1"/>
</dbReference>
<keyword evidence="5" id="KW-0943">RNA-mediated gene silencing</keyword>
<dbReference type="InterPro" id="IPR003165">
    <property type="entry name" value="Piwi"/>
</dbReference>
<evidence type="ECO:0000313" key="10">
    <source>
        <dbReference type="EMBL" id="KAG5678595.1"/>
    </source>
</evidence>
<dbReference type="InterPro" id="IPR012337">
    <property type="entry name" value="RNaseH-like_sf"/>
</dbReference>
<dbReference type="PROSITE" id="PS50821">
    <property type="entry name" value="PAZ"/>
    <property type="match status" value="1"/>
</dbReference>
<dbReference type="PANTHER" id="PTHR22891">
    <property type="entry name" value="EUKARYOTIC TRANSLATION INITIATION FACTOR 2C"/>
    <property type="match status" value="1"/>
</dbReference>
<accession>A0A9J6CA04</accession>
<dbReference type="InterPro" id="IPR036085">
    <property type="entry name" value="PAZ_dom_sf"/>
</dbReference>
<dbReference type="SMART" id="SM00949">
    <property type="entry name" value="PAZ"/>
    <property type="match status" value="1"/>
</dbReference>
<dbReference type="SUPFAM" id="SSF53098">
    <property type="entry name" value="Ribonuclease H-like"/>
    <property type="match status" value="1"/>
</dbReference>
<proteinExistence type="inferred from homology"/>
<dbReference type="OrthoDB" id="445936at2759"/>
<evidence type="ECO:0000256" key="7">
    <source>
        <dbReference type="SAM" id="MobiDB-lite"/>
    </source>
</evidence>
<feature type="compositionally biased region" description="Basic and acidic residues" evidence="7">
    <location>
        <begin position="97"/>
        <end position="115"/>
    </location>
</feature>
<dbReference type="AlphaFoldDB" id="A0A9J6CA04"/>
<dbReference type="Pfam" id="PF08699">
    <property type="entry name" value="ArgoL1"/>
    <property type="match status" value="1"/>
</dbReference>
<feature type="domain" description="Piwi" evidence="9">
    <location>
        <begin position="617"/>
        <end position="896"/>
    </location>
</feature>
<dbReference type="SMART" id="SM00950">
    <property type="entry name" value="Piwi"/>
    <property type="match status" value="1"/>
</dbReference>
<evidence type="ECO:0000256" key="3">
    <source>
        <dbReference type="ARBA" id="ARBA00022490"/>
    </source>
</evidence>
<dbReference type="GO" id="GO:0061157">
    <property type="term" value="P:mRNA destabilization"/>
    <property type="evidence" value="ECO:0007669"/>
    <property type="project" value="UniProtKB-ARBA"/>
</dbReference>
<evidence type="ECO:0000256" key="6">
    <source>
        <dbReference type="ARBA" id="ARBA00038291"/>
    </source>
</evidence>
<feature type="region of interest" description="Disordered" evidence="7">
    <location>
        <begin position="1"/>
        <end position="115"/>
    </location>
</feature>
<gene>
    <name evidence="10" type="ORF">PVAND_008256</name>
</gene>
<evidence type="ECO:0000256" key="5">
    <source>
        <dbReference type="ARBA" id="ARBA00023158"/>
    </source>
</evidence>
<evidence type="ECO:0000256" key="1">
    <source>
        <dbReference type="ARBA" id="ARBA00004496"/>
    </source>
</evidence>
<evidence type="ECO:0000256" key="2">
    <source>
        <dbReference type="ARBA" id="ARBA00022473"/>
    </source>
</evidence>
<dbReference type="Gene3D" id="3.40.50.2300">
    <property type="match status" value="1"/>
</dbReference>
<dbReference type="Proteomes" id="UP001107558">
    <property type="component" value="Chromosome 2"/>
</dbReference>
<comment type="subcellular location">
    <subcellularLocation>
        <location evidence="1">Cytoplasm</location>
    </subcellularLocation>
</comment>
<feature type="domain" description="PAZ" evidence="8">
    <location>
        <begin position="303"/>
        <end position="412"/>
    </location>
</feature>
<dbReference type="FunFam" id="2.170.260.10:FF:000003">
    <property type="entry name" value="Piwi-like RNA-mediated gene silencing 2"/>
    <property type="match status" value="1"/>
</dbReference>
<dbReference type="InterPro" id="IPR014811">
    <property type="entry name" value="ArgoL1"/>
</dbReference>
<dbReference type="SUPFAM" id="SSF101690">
    <property type="entry name" value="PAZ domain"/>
    <property type="match status" value="1"/>
</dbReference>
<evidence type="ECO:0000256" key="4">
    <source>
        <dbReference type="ARBA" id="ARBA00022884"/>
    </source>
</evidence>
<dbReference type="Gene3D" id="2.170.260.10">
    <property type="entry name" value="paz domain"/>
    <property type="match status" value="1"/>
</dbReference>
<dbReference type="GO" id="GO:0003723">
    <property type="term" value="F:RNA binding"/>
    <property type="evidence" value="ECO:0007669"/>
    <property type="project" value="UniProtKB-KW"/>
</dbReference>
<dbReference type="GO" id="GO:0043186">
    <property type="term" value="C:P granule"/>
    <property type="evidence" value="ECO:0007669"/>
    <property type="project" value="UniProtKB-ARBA"/>
</dbReference>
<dbReference type="CDD" id="cd04658">
    <property type="entry name" value="Piwi_piwi-like_Euk"/>
    <property type="match status" value="1"/>
</dbReference>
<dbReference type="PROSITE" id="PS50822">
    <property type="entry name" value="PIWI"/>
    <property type="match status" value="1"/>
</dbReference>
<reference evidence="10" key="1">
    <citation type="submission" date="2021-03" db="EMBL/GenBank/DDBJ databases">
        <title>Chromosome level genome of the anhydrobiotic midge Polypedilum vanderplanki.</title>
        <authorList>
            <person name="Yoshida Y."/>
            <person name="Kikawada T."/>
            <person name="Gusev O."/>
        </authorList>
    </citation>
    <scope>NUCLEOTIDE SEQUENCE</scope>
    <source>
        <strain evidence="10">NIAS01</strain>
        <tissue evidence="10">Whole body or cell culture</tissue>
    </source>
</reference>
<keyword evidence="4" id="KW-0694">RNA-binding</keyword>
<dbReference type="Pfam" id="PF02171">
    <property type="entry name" value="Piwi"/>
    <property type="match status" value="1"/>
</dbReference>
<protein>
    <submittedName>
        <fullName evidence="10">Uncharacterized protein</fullName>
    </submittedName>
</protein>
<evidence type="ECO:0000313" key="11">
    <source>
        <dbReference type="Proteomes" id="UP001107558"/>
    </source>
</evidence>
<dbReference type="GO" id="GO:0034587">
    <property type="term" value="P:piRNA processing"/>
    <property type="evidence" value="ECO:0007669"/>
    <property type="project" value="UniProtKB-ARBA"/>
</dbReference>